<accession>A0A8J7PCA4</accession>
<evidence type="ECO:0000313" key="2">
    <source>
        <dbReference type="EMBL" id="MBN8662107.1"/>
    </source>
</evidence>
<evidence type="ECO:0000313" key="3">
    <source>
        <dbReference type="Proteomes" id="UP000664277"/>
    </source>
</evidence>
<dbReference type="EMBL" id="JAFLCK010000031">
    <property type="protein sequence ID" value="MBN8662107.1"/>
    <property type="molecule type" value="Genomic_DNA"/>
</dbReference>
<dbReference type="InterPro" id="IPR019587">
    <property type="entry name" value="Polyketide_cyclase/dehydratase"/>
</dbReference>
<proteinExistence type="predicted"/>
<sequence>MNQRHILTALLVSTGMNYWLAQPAPALAKDHKPVEASVVIKAPPEEVFEHIKLSRCQEPGRRKVVSHVNGVAVIEEQFDDLPIIGKAHCTYREVETPGKKVEYSLMSSDKLRFFEGVWDLSPLDGGQKTLVKLSSYTEAKLNVPFAREIAGNSALKDVRRRLANLKHWTEDAGCDSDHHLEHKPEHRSDHKSDHKTEHKEEEE</sequence>
<name>A0A8J7PCA4_9BACT</name>
<protein>
    <submittedName>
        <fullName evidence="2">SRPBCC family protein</fullName>
    </submittedName>
</protein>
<dbReference type="CDD" id="cd07812">
    <property type="entry name" value="SRPBCC"/>
    <property type="match status" value="1"/>
</dbReference>
<organism evidence="2 3">
    <name type="scientific">Candidatus Obscuribacter phosphatis</name>
    <dbReference type="NCBI Taxonomy" id="1906157"/>
    <lineage>
        <taxon>Bacteria</taxon>
        <taxon>Bacillati</taxon>
        <taxon>Candidatus Melainabacteria</taxon>
        <taxon>Candidatus Obscuribacterales</taxon>
        <taxon>Candidatus Obscuribacteraceae</taxon>
        <taxon>Candidatus Obscuribacter</taxon>
    </lineage>
</organism>
<evidence type="ECO:0000256" key="1">
    <source>
        <dbReference type="SAM" id="MobiDB-lite"/>
    </source>
</evidence>
<dbReference type="SUPFAM" id="SSF55961">
    <property type="entry name" value="Bet v1-like"/>
    <property type="match status" value="1"/>
</dbReference>
<comment type="caution">
    <text evidence="2">The sequence shown here is derived from an EMBL/GenBank/DDBJ whole genome shotgun (WGS) entry which is preliminary data.</text>
</comment>
<dbReference type="InterPro" id="IPR023393">
    <property type="entry name" value="START-like_dom_sf"/>
</dbReference>
<feature type="region of interest" description="Disordered" evidence="1">
    <location>
        <begin position="172"/>
        <end position="203"/>
    </location>
</feature>
<dbReference type="AlphaFoldDB" id="A0A8J7PCA4"/>
<gene>
    <name evidence="2" type="ORF">J0M35_17195</name>
</gene>
<dbReference type="Proteomes" id="UP000664277">
    <property type="component" value="Unassembled WGS sequence"/>
</dbReference>
<reference evidence="2" key="1">
    <citation type="submission" date="2021-02" db="EMBL/GenBank/DDBJ databases">
        <title>Genome-Resolved Metagenomics of a Microbial Community Performing Photosynthetic Biological Nutrient Removal.</title>
        <authorList>
            <person name="Mcdaniel E.A."/>
        </authorList>
    </citation>
    <scope>NUCLEOTIDE SEQUENCE</scope>
    <source>
        <strain evidence="2">UWPOB_OBS1</strain>
    </source>
</reference>
<dbReference type="Gene3D" id="3.30.530.20">
    <property type="match status" value="1"/>
</dbReference>
<dbReference type="Pfam" id="PF10604">
    <property type="entry name" value="Polyketide_cyc2"/>
    <property type="match status" value="1"/>
</dbReference>